<gene>
    <name evidence="2" type="ORF">HAX54_030549</name>
</gene>
<feature type="non-terminal residue" evidence="2">
    <location>
        <position position="1"/>
    </location>
</feature>
<proteinExistence type="predicted"/>
<name>A0ABS8V983_DATST</name>
<feature type="non-terminal residue" evidence="2">
    <location>
        <position position="146"/>
    </location>
</feature>
<keyword evidence="3" id="KW-1185">Reference proteome</keyword>
<organism evidence="2 3">
    <name type="scientific">Datura stramonium</name>
    <name type="common">Jimsonweed</name>
    <name type="synonym">Common thornapple</name>
    <dbReference type="NCBI Taxonomy" id="4076"/>
    <lineage>
        <taxon>Eukaryota</taxon>
        <taxon>Viridiplantae</taxon>
        <taxon>Streptophyta</taxon>
        <taxon>Embryophyta</taxon>
        <taxon>Tracheophyta</taxon>
        <taxon>Spermatophyta</taxon>
        <taxon>Magnoliopsida</taxon>
        <taxon>eudicotyledons</taxon>
        <taxon>Gunneridae</taxon>
        <taxon>Pentapetalae</taxon>
        <taxon>asterids</taxon>
        <taxon>lamiids</taxon>
        <taxon>Solanales</taxon>
        <taxon>Solanaceae</taxon>
        <taxon>Solanoideae</taxon>
        <taxon>Datureae</taxon>
        <taxon>Datura</taxon>
    </lineage>
</organism>
<dbReference type="Proteomes" id="UP000823775">
    <property type="component" value="Unassembled WGS sequence"/>
</dbReference>
<dbReference type="EMBL" id="JACEIK010003833">
    <property type="protein sequence ID" value="MCD9643251.1"/>
    <property type="molecule type" value="Genomic_DNA"/>
</dbReference>
<sequence length="146" mass="15948">RKPQSSPHSSPLLTSNLNSSSLHRLTPSPICKALCLLHRPPPRDVPIAGQRLPISQLPSRSTLPCLGHRAGRLVDVHSRRPLPADSTISPPLNSSSFFAWPQAALRFASITGREPQQLSKENNKLTIPLSQFPNIENLRSATPCDS</sequence>
<evidence type="ECO:0000313" key="2">
    <source>
        <dbReference type="EMBL" id="MCD9643251.1"/>
    </source>
</evidence>
<evidence type="ECO:0000256" key="1">
    <source>
        <dbReference type="SAM" id="MobiDB-lite"/>
    </source>
</evidence>
<protein>
    <submittedName>
        <fullName evidence="2">Uncharacterized protein</fullName>
    </submittedName>
</protein>
<reference evidence="2 3" key="1">
    <citation type="journal article" date="2021" name="BMC Genomics">
        <title>Datura genome reveals duplications of psychoactive alkaloid biosynthetic genes and high mutation rate following tissue culture.</title>
        <authorList>
            <person name="Rajewski A."/>
            <person name="Carter-House D."/>
            <person name="Stajich J."/>
            <person name="Litt A."/>
        </authorList>
    </citation>
    <scope>NUCLEOTIDE SEQUENCE [LARGE SCALE GENOMIC DNA]</scope>
    <source>
        <strain evidence="2">AR-01</strain>
    </source>
</reference>
<accession>A0ABS8V983</accession>
<evidence type="ECO:0000313" key="3">
    <source>
        <dbReference type="Proteomes" id="UP000823775"/>
    </source>
</evidence>
<comment type="caution">
    <text evidence="2">The sequence shown here is derived from an EMBL/GenBank/DDBJ whole genome shotgun (WGS) entry which is preliminary data.</text>
</comment>
<feature type="region of interest" description="Disordered" evidence="1">
    <location>
        <begin position="1"/>
        <end position="20"/>
    </location>
</feature>